<evidence type="ECO:0000256" key="6">
    <source>
        <dbReference type="SAM" id="MobiDB-lite"/>
    </source>
</evidence>
<keyword evidence="8" id="KW-1185">Reference proteome</keyword>
<keyword evidence="2" id="KW-0677">Repeat</keyword>
<dbReference type="InterPro" id="IPR052472">
    <property type="entry name" value="MORN3"/>
</dbReference>
<accession>A0AAX4P4Y8</accession>
<dbReference type="GO" id="GO:0001669">
    <property type="term" value="C:acrosomal vesicle"/>
    <property type="evidence" value="ECO:0007669"/>
    <property type="project" value="UniProtKB-SubCell"/>
</dbReference>
<dbReference type="SMART" id="SM00698">
    <property type="entry name" value="MORN"/>
    <property type="match status" value="5"/>
</dbReference>
<evidence type="ECO:0000313" key="7">
    <source>
        <dbReference type="EMBL" id="WZN61113.1"/>
    </source>
</evidence>
<proteinExistence type="predicted"/>
<protein>
    <recommendedName>
        <fullName evidence="4">MORN repeat-containing protein 3</fullName>
    </recommendedName>
</protein>
<evidence type="ECO:0000313" key="8">
    <source>
        <dbReference type="Proteomes" id="UP001472866"/>
    </source>
</evidence>
<feature type="compositionally biased region" description="Polar residues" evidence="6">
    <location>
        <begin position="35"/>
        <end position="50"/>
    </location>
</feature>
<comment type="subcellular location">
    <subcellularLocation>
        <location evidence="1">Cytoplasmic vesicle</location>
        <location evidence="1">Secretory vesicle</location>
        <location evidence="1">Acrosome</location>
    </subcellularLocation>
</comment>
<evidence type="ECO:0000256" key="3">
    <source>
        <dbReference type="ARBA" id="ARBA00023329"/>
    </source>
</evidence>
<gene>
    <name evidence="7" type="ORF">HKI87_03g26470</name>
</gene>
<evidence type="ECO:0000256" key="5">
    <source>
        <dbReference type="ARBA" id="ARBA00045851"/>
    </source>
</evidence>
<dbReference type="GO" id="GO:0016020">
    <property type="term" value="C:membrane"/>
    <property type="evidence" value="ECO:0007669"/>
    <property type="project" value="UniProtKB-ARBA"/>
</dbReference>
<dbReference type="Gene3D" id="2.20.110.10">
    <property type="entry name" value="Histone H3 K4-specific methyltransferase SET7/9 N-terminal domain"/>
    <property type="match status" value="1"/>
</dbReference>
<dbReference type="AlphaFoldDB" id="A0AAX4P4Y8"/>
<feature type="compositionally biased region" description="Basic and acidic residues" evidence="6">
    <location>
        <begin position="22"/>
        <end position="34"/>
    </location>
</feature>
<dbReference type="SUPFAM" id="SSF82185">
    <property type="entry name" value="Histone H3 K4-specific methyltransferase SET7/9 N-terminal domain"/>
    <property type="match status" value="1"/>
</dbReference>
<organism evidence="7 8">
    <name type="scientific">Chloropicon roscoffensis</name>
    <dbReference type="NCBI Taxonomy" id="1461544"/>
    <lineage>
        <taxon>Eukaryota</taxon>
        <taxon>Viridiplantae</taxon>
        <taxon>Chlorophyta</taxon>
        <taxon>Chloropicophyceae</taxon>
        <taxon>Chloropicales</taxon>
        <taxon>Chloropicaceae</taxon>
        <taxon>Chloropicon</taxon>
    </lineage>
</organism>
<comment type="function">
    <text evidence="5">Assembles a suppression complex (suppresome) by tethering SIRT1 and MDM2 to regulate composite modifications of p53/TP53. Confers both deacetylation-mediated functional inactivation, by SIRT1, and ubiquitination-dependent degradation, by MDM2, of p53/TP53, promoting a proliferative and cell survival behaviors. May play a role in the regulation of spermatogenesis.</text>
</comment>
<feature type="compositionally biased region" description="Low complexity" evidence="6">
    <location>
        <begin position="101"/>
        <end position="121"/>
    </location>
</feature>
<evidence type="ECO:0000256" key="1">
    <source>
        <dbReference type="ARBA" id="ARBA00004218"/>
    </source>
</evidence>
<dbReference type="Proteomes" id="UP001472866">
    <property type="component" value="Chromosome 03"/>
</dbReference>
<sequence length="486" mass="53710">MADIERGRTRAGPRPNTSYDVRNTKPDTLYEDRPTTSVGGNTPTKLPFNQQPFQHSWKLFSPPSCKYPEITGPSSTVLRRACSPPNPILSKRPATNSLRPTTRSTAASRSSRSSRGLSRGAGSRGGTSGSAFMQITGEGDEKQIIFRSGNKYVGNLLANKPHSWGTYWIARPSTTAGKPGSKKPAQSWRLQYEGDWFQGKRHGKGTLYYRSGECYKGDFVLDRCHGMGQYTYANGDVHYGEWYNGRKQGKGVLVTKGRRCNVFKGFWSEDAREGLGTIFWTDSMYKYVGEWVRDQVRCGEVKPARAQELVDALSGLPEGILNEVLDDNPKLKQIFEQENARPGLVVASGGQQQNGLGLSIQVPDQMLLPQIELATPNKILFDKWSDVRRERASLESPKSSRAAQRNCGTLGDVSLAKLKNAFTGLSDSGNSVYPEQLRQLCVDAGIPTASALGLELLDRLLNGCARDKRLQFEDFMSTVASFCNIN</sequence>
<evidence type="ECO:0000256" key="4">
    <source>
        <dbReference type="ARBA" id="ARBA00039854"/>
    </source>
</evidence>
<keyword evidence="3" id="KW-0968">Cytoplasmic vesicle</keyword>
<dbReference type="PANTHER" id="PTHR46511:SF1">
    <property type="entry name" value="MORN REPEAT-CONTAINING PROTEIN 3"/>
    <property type="match status" value="1"/>
</dbReference>
<dbReference type="Pfam" id="PF02493">
    <property type="entry name" value="MORN"/>
    <property type="match status" value="4"/>
</dbReference>
<dbReference type="InterPro" id="IPR003409">
    <property type="entry name" value="MORN"/>
</dbReference>
<evidence type="ECO:0000256" key="2">
    <source>
        <dbReference type="ARBA" id="ARBA00022737"/>
    </source>
</evidence>
<feature type="region of interest" description="Disordered" evidence="6">
    <location>
        <begin position="70"/>
        <end position="133"/>
    </location>
</feature>
<name>A0AAX4P4Y8_9CHLO</name>
<reference evidence="7 8" key="1">
    <citation type="submission" date="2024-03" db="EMBL/GenBank/DDBJ databases">
        <title>Complete genome sequence of the green alga Chloropicon roscoffensis RCC1871.</title>
        <authorList>
            <person name="Lemieux C."/>
            <person name="Pombert J.-F."/>
            <person name="Otis C."/>
            <person name="Turmel M."/>
        </authorList>
    </citation>
    <scope>NUCLEOTIDE SEQUENCE [LARGE SCALE GENOMIC DNA]</scope>
    <source>
        <strain evidence="7 8">RCC1871</strain>
    </source>
</reference>
<feature type="region of interest" description="Disordered" evidence="6">
    <location>
        <begin position="1"/>
        <end position="50"/>
    </location>
</feature>
<dbReference type="EMBL" id="CP151503">
    <property type="protein sequence ID" value="WZN61113.1"/>
    <property type="molecule type" value="Genomic_DNA"/>
</dbReference>
<dbReference type="PANTHER" id="PTHR46511">
    <property type="entry name" value="MORN REPEAT-CONTAINING PROTEIN 3"/>
    <property type="match status" value="1"/>
</dbReference>